<dbReference type="Pfam" id="PF25886">
    <property type="entry name" value="Msy1"/>
    <property type="match status" value="1"/>
</dbReference>
<feature type="compositionally biased region" description="Basic and acidic residues" evidence="2">
    <location>
        <begin position="330"/>
        <end position="358"/>
    </location>
</feature>
<dbReference type="SUPFAM" id="SSF50182">
    <property type="entry name" value="Sm-like ribonucleoproteins"/>
    <property type="match status" value="1"/>
</dbReference>
<comment type="caution">
    <text evidence="5">The sequence shown here is derived from an EMBL/GenBank/DDBJ whole genome shotgun (WGS) entry which is preliminary data.</text>
</comment>
<name>A0AAD5E145_UMBRA</name>
<feature type="transmembrane region" description="Helical" evidence="3">
    <location>
        <begin position="237"/>
        <end position="258"/>
    </location>
</feature>
<feature type="transmembrane region" description="Helical" evidence="3">
    <location>
        <begin position="563"/>
        <end position="585"/>
    </location>
</feature>
<feature type="region of interest" description="Disordered" evidence="2">
    <location>
        <begin position="291"/>
        <end position="401"/>
    </location>
</feature>
<dbReference type="PANTHER" id="PTHR31323">
    <property type="entry name" value="MECHANOSENSITIVE ION CHANNEL PROTEIN MSY2"/>
    <property type="match status" value="1"/>
</dbReference>
<dbReference type="InterPro" id="IPR006685">
    <property type="entry name" value="MscS_channel_2nd"/>
</dbReference>
<reference evidence="5" key="1">
    <citation type="submission" date="2021-06" db="EMBL/GenBank/DDBJ databases">
        <authorList>
            <consortium name="DOE Joint Genome Institute"/>
            <person name="Mondo S.J."/>
            <person name="Amses K.R."/>
            <person name="Simmons D.R."/>
            <person name="Longcore J.E."/>
            <person name="Seto K."/>
            <person name="Alves G.H."/>
            <person name="Bonds A.E."/>
            <person name="Quandt C.A."/>
            <person name="Davis W.J."/>
            <person name="Chang Y."/>
            <person name="Letcher P.M."/>
            <person name="Powell M.J."/>
            <person name="Kuo A."/>
            <person name="Labutti K."/>
            <person name="Pangilinan J."/>
            <person name="Andreopoulos W."/>
            <person name="Tritt A."/>
            <person name="Riley R."/>
            <person name="Hundley H."/>
            <person name="Johnson J."/>
            <person name="Lipzen A."/>
            <person name="Barry K."/>
            <person name="Berbee M.L."/>
            <person name="Buchler N.E."/>
            <person name="Grigoriev I.V."/>
            <person name="Spatafora J.W."/>
            <person name="Stajich J.E."/>
            <person name="James T.Y."/>
        </authorList>
    </citation>
    <scope>NUCLEOTIDE SEQUENCE</scope>
    <source>
        <strain evidence="5">AG</strain>
    </source>
</reference>
<keyword evidence="3" id="KW-0472">Membrane</keyword>
<dbReference type="Gene3D" id="1.10.238.10">
    <property type="entry name" value="EF-hand"/>
    <property type="match status" value="1"/>
</dbReference>
<sequence>MVAIAHITVTGSESSDSLDESQDEIQPNELRSRFKDEKPGGESSTDNTDIGSQARNDNGDRQNPEGDEDFDWNQEDDPMEDHAYKRKMVSKDRPFTFFLYGTYGKWFKRFIVVFIGLALIAVTALLNVLYAGKQNDVSLNLELWFTFLSFIYVMAIVVHYFVEAIPAVIQRFVKRMTPTTLEILKMRLAYYHSLKSYIKILFVSAWAWGAWAFLLQVPNDDRNYGYTWIVKSFLEALFFASGFLFLEKFILQLIVTAFHRKAYYERIEKNDNALKVLDKLKKSIRKRPDFDLRKHNKKIRDGDQNERDKDQSSDQQVEPDTTSNGGSTNYEEKGEAHHEEHVQHENERDLTNRQETKDKHRRRSSASGNHKYEEIEHRESVQQEESQKKDNQGPVRFSNKDSVKITIQSDTKPEAHTVKNFFSKKMKNLTRRRPTLSTRTSSFDGKSFLDYGTTNFKKLFNNKAKSMASILPGTHNSRQEAKWLARELFHNMVAPENGYLVKGDFVDYFTTSDEAEKAFDLFDRDKNGNISKRELRNGTLEIFKERKHLAASLRDLSQASGKLDIILMSAFAVVWALIVATAFGVDVGSQLLPLWTMFVAISFIFGNSAKDMFESIIFVFVTHPYDVGDRVFVGAENWTVVEIDLLTTTFKKWDGTTLYAHHTVIAPQYICNLRRSGPMAEVIEFNIHFSTTADKIYRLRESMLAWYNDKPRSFTHNTMCMNIMSLENMNKFTCIFYIEHCASWQDMGFRWSNRNSFMMQLKATLEDLEIGYSLPTQPIATGSDIPKELRNFGKYNDYGAKGFVREPLHDHDNNNSDTK</sequence>
<evidence type="ECO:0000259" key="4">
    <source>
        <dbReference type="PROSITE" id="PS50222"/>
    </source>
</evidence>
<proteinExistence type="predicted"/>
<dbReference type="PROSITE" id="PS50222">
    <property type="entry name" value="EF_HAND_2"/>
    <property type="match status" value="1"/>
</dbReference>
<feature type="region of interest" description="Disordered" evidence="2">
    <location>
        <begin position="1"/>
        <end position="77"/>
    </location>
</feature>
<dbReference type="InterPro" id="IPR010920">
    <property type="entry name" value="LSM_dom_sf"/>
</dbReference>
<feature type="transmembrane region" description="Helical" evidence="3">
    <location>
        <begin position="196"/>
        <end position="217"/>
    </location>
</feature>
<dbReference type="GO" id="GO:0016020">
    <property type="term" value="C:membrane"/>
    <property type="evidence" value="ECO:0007669"/>
    <property type="project" value="InterPro"/>
</dbReference>
<dbReference type="InterPro" id="IPR058650">
    <property type="entry name" value="Msy1/2-like"/>
</dbReference>
<protein>
    <recommendedName>
        <fullName evidence="4">EF-hand domain-containing protein</fullName>
    </recommendedName>
</protein>
<organism evidence="5 6">
    <name type="scientific">Umbelopsis ramanniana AG</name>
    <dbReference type="NCBI Taxonomy" id="1314678"/>
    <lineage>
        <taxon>Eukaryota</taxon>
        <taxon>Fungi</taxon>
        <taxon>Fungi incertae sedis</taxon>
        <taxon>Mucoromycota</taxon>
        <taxon>Mucoromycotina</taxon>
        <taxon>Umbelopsidomycetes</taxon>
        <taxon>Umbelopsidales</taxon>
        <taxon>Umbelopsidaceae</taxon>
        <taxon>Umbelopsis</taxon>
    </lineage>
</organism>
<keyword evidence="1" id="KW-0106">Calcium</keyword>
<feature type="compositionally biased region" description="Basic and acidic residues" evidence="2">
    <location>
        <begin position="291"/>
        <end position="312"/>
    </location>
</feature>
<keyword evidence="6" id="KW-1185">Reference proteome</keyword>
<feature type="compositionally biased region" description="Polar residues" evidence="2">
    <location>
        <begin position="313"/>
        <end position="329"/>
    </location>
</feature>
<evidence type="ECO:0000313" key="5">
    <source>
        <dbReference type="EMBL" id="KAI8575107.1"/>
    </source>
</evidence>
<feature type="compositionally biased region" description="Polar residues" evidence="2">
    <location>
        <begin position="42"/>
        <end position="56"/>
    </location>
</feature>
<dbReference type="GO" id="GO:0005509">
    <property type="term" value="F:calcium ion binding"/>
    <property type="evidence" value="ECO:0007669"/>
    <property type="project" value="InterPro"/>
</dbReference>
<evidence type="ECO:0000256" key="1">
    <source>
        <dbReference type="ARBA" id="ARBA00022837"/>
    </source>
</evidence>
<feature type="domain" description="EF-hand" evidence="4">
    <location>
        <begin position="510"/>
        <end position="545"/>
    </location>
</feature>
<accession>A0AAD5E145</accession>
<feature type="compositionally biased region" description="Acidic residues" evidence="2">
    <location>
        <begin position="65"/>
        <end position="77"/>
    </location>
</feature>
<feature type="transmembrane region" description="Helical" evidence="3">
    <location>
        <begin position="143"/>
        <end position="162"/>
    </location>
</feature>
<dbReference type="AlphaFoldDB" id="A0AAD5E145"/>
<dbReference type="Pfam" id="PF00924">
    <property type="entry name" value="MS_channel_2nd"/>
    <property type="match status" value="1"/>
</dbReference>
<evidence type="ECO:0000313" key="6">
    <source>
        <dbReference type="Proteomes" id="UP001206595"/>
    </source>
</evidence>
<feature type="compositionally biased region" description="Basic and acidic residues" evidence="2">
    <location>
        <begin position="370"/>
        <end position="391"/>
    </location>
</feature>
<dbReference type="PROSITE" id="PS00018">
    <property type="entry name" value="EF_HAND_1"/>
    <property type="match status" value="1"/>
</dbReference>
<dbReference type="InterPro" id="IPR002048">
    <property type="entry name" value="EF_hand_dom"/>
</dbReference>
<dbReference type="RefSeq" id="XP_051440112.1">
    <property type="nucleotide sequence ID" value="XM_051593196.1"/>
</dbReference>
<dbReference type="SUPFAM" id="SSF47473">
    <property type="entry name" value="EF-hand"/>
    <property type="match status" value="1"/>
</dbReference>
<dbReference type="GO" id="GO:0006874">
    <property type="term" value="P:intracellular calcium ion homeostasis"/>
    <property type="evidence" value="ECO:0007669"/>
    <property type="project" value="TreeGrafter"/>
</dbReference>
<dbReference type="EMBL" id="MU621000">
    <property type="protein sequence ID" value="KAI8575107.1"/>
    <property type="molecule type" value="Genomic_DNA"/>
</dbReference>
<keyword evidence="3" id="KW-1133">Transmembrane helix</keyword>
<feature type="transmembrane region" description="Helical" evidence="3">
    <location>
        <begin position="591"/>
        <end position="609"/>
    </location>
</feature>
<reference evidence="5" key="2">
    <citation type="journal article" date="2022" name="Proc. Natl. Acad. Sci. U.S.A.">
        <title>Diploid-dominant life cycles characterize the early evolution of Fungi.</title>
        <authorList>
            <person name="Amses K.R."/>
            <person name="Simmons D.R."/>
            <person name="Longcore J.E."/>
            <person name="Mondo S.J."/>
            <person name="Seto K."/>
            <person name="Jeronimo G.H."/>
            <person name="Bonds A.E."/>
            <person name="Quandt C.A."/>
            <person name="Davis W.J."/>
            <person name="Chang Y."/>
            <person name="Federici B.A."/>
            <person name="Kuo A."/>
            <person name="LaButti K."/>
            <person name="Pangilinan J."/>
            <person name="Andreopoulos W."/>
            <person name="Tritt A."/>
            <person name="Riley R."/>
            <person name="Hundley H."/>
            <person name="Johnson J."/>
            <person name="Lipzen A."/>
            <person name="Barry K."/>
            <person name="Lang B.F."/>
            <person name="Cuomo C.A."/>
            <person name="Buchler N.E."/>
            <person name="Grigoriev I.V."/>
            <person name="Spatafora J.W."/>
            <person name="Stajich J.E."/>
            <person name="James T.Y."/>
        </authorList>
    </citation>
    <scope>NUCLEOTIDE SEQUENCE</scope>
    <source>
        <strain evidence="5">AG</strain>
    </source>
</reference>
<dbReference type="InterPro" id="IPR018247">
    <property type="entry name" value="EF_Hand_1_Ca_BS"/>
</dbReference>
<dbReference type="GeneID" id="75918538"/>
<evidence type="ECO:0000256" key="2">
    <source>
        <dbReference type="SAM" id="MobiDB-lite"/>
    </source>
</evidence>
<feature type="compositionally biased region" description="Basic and acidic residues" evidence="2">
    <location>
        <begin position="30"/>
        <end position="40"/>
    </location>
</feature>
<dbReference type="InterPro" id="IPR011992">
    <property type="entry name" value="EF-hand-dom_pair"/>
</dbReference>
<evidence type="ECO:0000256" key="3">
    <source>
        <dbReference type="SAM" id="Phobius"/>
    </source>
</evidence>
<dbReference type="Proteomes" id="UP001206595">
    <property type="component" value="Unassembled WGS sequence"/>
</dbReference>
<dbReference type="GO" id="GO:0005262">
    <property type="term" value="F:calcium channel activity"/>
    <property type="evidence" value="ECO:0007669"/>
    <property type="project" value="TreeGrafter"/>
</dbReference>
<dbReference type="PANTHER" id="PTHR31323:SF1">
    <property type="entry name" value="MECHANOSENSITIVE ION CHANNEL PROTEIN"/>
    <property type="match status" value="1"/>
</dbReference>
<keyword evidence="3" id="KW-0812">Transmembrane</keyword>
<feature type="transmembrane region" description="Helical" evidence="3">
    <location>
        <begin position="110"/>
        <end position="131"/>
    </location>
</feature>
<gene>
    <name evidence="5" type="ORF">K450DRAFT_275927</name>
</gene>